<dbReference type="InterPro" id="IPR013078">
    <property type="entry name" value="His_Pase_superF_clade-1"/>
</dbReference>
<dbReference type="OrthoDB" id="496981at2759"/>
<comment type="caution">
    <text evidence="1">The sequence shown here is derived from an EMBL/GenBank/DDBJ whole genome shotgun (WGS) entry which is preliminary data.</text>
</comment>
<dbReference type="SMART" id="SM00855">
    <property type="entry name" value="PGAM"/>
    <property type="match status" value="1"/>
</dbReference>
<dbReference type="InterPro" id="IPR029033">
    <property type="entry name" value="His_PPase_superfam"/>
</dbReference>
<accession>A0A8J5XMU0</accession>
<name>A0A8J5XMU0_DIALT</name>
<dbReference type="Proteomes" id="UP000751190">
    <property type="component" value="Unassembled WGS sequence"/>
</dbReference>
<dbReference type="EMBL" id="JAGTXO010000012">
    <property type="protein sequence ID" value="KAG8464702.1"/>
    <property type="molecule type" value="Genomic_DNA"/>
</dbReference>
<dbReference type="OMA" id="FEACREH"/>
<dbReference type="PANTHER" id="PTHR48100">
    <property type="entry name" value="BROAD-SPECIFICITY PHOSPHATASE YOR283W-RELATED"/>
    <property type="match status" value="1"/>
</dbReference>
<dbReference type="SUPFAM" id="SSF53254">
    <property type="entry name" value="Phosphoglycerate mutase-like"/>
    <property type="match status" value="1"/>
</dbReference>
<dbReference type="PANTHER" id="PTHR48100:SF1">
    <property type="entry name" value="HISTIDINE PHOSPHATASE FAMILY PROTEIN-RELATED"/>
    <property type="match status" value="1"/>
</dbReference>
<dbReference type="GO" id="GO:0005737">
    <property type="term" value="C:cytoplasm"/>
    <property type="evidence" value="ECO:0007669"/>
    <property type="project" value="TreeGrafter"/>
</dbReference>
<gene>
    <name evidence="1" type="ORF">KFE25_010070</name>
</gene>
<dbReference type="InterPro" id="IPR050275">
    <property type="entry name" value="PGM_Phosphatase"/>
</dbReference>
<dbReference type="CDD" id="cd07067">
    <property type="entry name" value="HP_PGM_like"/>
    <property type="match status" value="1"/>
</dbReference>
<reference evidence="1" key="1">
    <citation type="submission" date="2021-05" db="EMBL/GenBank/DDBJ databases">
        <title>The genome of the haptophyte Pavlova lutheri (Diacronema luteri, Pavlovales) - a model for lipid biosynthesis in eukaryotic algae.</title>
        <authorList>
            <person name="Hulatt C.J."/>
            <person name="Posewitz M.C."/>
        </authorList>
    </citation>
    <scope>NUCLEOTIDE SEQUENCE</scope>
    <source>
        <strain evidence="1">NIVA-4/92</strain>
    </source>
</reference>
<proteinExistence type="predicted"/>
<sequence length="253" mass="27660">MSALATFAALGATTARAPGVPLVVHFVRHGQATHNVRAELRREEGCSHGEFIAQMQADDEFDADLTEMGRQQARAAAAGTAKLSIELVVVSPLSRAIETALLIFGDAQSSVPFVSSELLREWNGLLLNAKRRRRPELAARFPRVDFAGIPESDESWTEVLEPADEVAERGVRFLEWLAQRPEREIAVVAHGGIYAQLFSHARVHDDSAFLRRRFGNCEVRSAELSVRASEKGKGGAEFMFGKCPAPATRLPAS</sequence>
<evidence type="ECO:0008006" key="3">
    <source>
        <dbReference type="Google" id="ProtNLM"/>
    </source>
</evidence>
<organism evidence="1 2">
    <name type="scientific">Diacronema lutheri</name>
    <name type="common">Unicellular marine alga</name>
    <name type="synonym">Monochrysis lutheri</name>
    <dbReference type="NCBI Taxonomy" id="2081491"/>
    <lineage>
        <taxon>Eukaryota</taxon>
        <taxon>Haptista</taxon>
        <taxon>Haptophyta</taxon>
        <taxon>Pavlovophyceae</taxon>
        <taxon>Pavlovales</taxon>
        <taxon>Pavlovaceae</taxon>
        <taxon>Diacronema</taxon>
    </lineage>
</organism>
<protein>
    <recommendedName>
        <fullName evidence="3">Phosphoglycerate mutase</fullName>
    </recommendedName>
</protein>
<dbReference type="Gene3D" id="3.40.50.1240">
    <property type="entry name" value="Phosphoglycerate mutase-like"/>
    <property type="match status" value="1"/>
</dbReference>
<dbReference type="AlphaFoldDB" id="A0A8J5XMU0"/>
<dbReference type="Pfam" id="PF00300">
    <property type="entry name" value="His_Phos_1"/>
    <property type="match status" value="1"/>
</dbReference>
<dbReference type="GO" id="GO:0016791">
    <property type="term" value="F:phosphatase activity"/>
    <property type="evidence" value="ECO:0007669"/>
    <property type="project" value="TreeGrafter"/>
</dbReference>
<evidence type="ECO:0000313" key="2">
    <source>
        <dbReference type="Proteomes" id="UP000751190"/>
    </source>
</evidence>
<keyword evidence="2" id="KW-1185">Reference proteome</keyword>
<evidence type="ECO:0000313" key="1">
    <source>
        <dbReference type="EMBL" id="KAG8464702.1"/>
    </source>
</evidence>